<dbReference type="Gene3D" id="3.40.50.150">
    <property type="entry name" value="Vaccinia Virus protein VP39"/>
    <property type="match status" value="1"/>
</dbReference>
<sequence length="254" mass="26892">MDASPRYTHGYAESVLRSHRTRTAVNSAAHLIPLLDSGRTLLDVGSGAGTITVDLADLVAPARVTALETSTDAAALTRAEADRRGCRTVDVIVGDVLDLDLASASFDVVHAHQVLQHVTDPVAALREMIRVCRPGGVVAVRDADYGGFTWYPPNPGLDRWRELYGAAARANGGEPDAGRRLLSWAHAAGAHRVTASASTWCYADPAARHAWGSGWAERITDSAIARQLLDAGTTTAELRAVASAWSAWAAHPDG</sequence>
<comment type="caution">
    <text evidence="2">The sequence shown here is derived from an EMBL/GenBank/DDBJ whole genome shotgun (WGS) entry which is preliminary data.</text>
</comment>
<dbReference type="PANTHER" id="PTHR43591">
    <property type="entry name" value="METHYLTRANSFERASE"/>
    <property type="match status" value="1"/>
</dbReference>
<gene>
    <name evidence="2" type="ORF">JL107_10355</name>
</gene>
<dbReference type="GO" id="GO:0032259">
    <property type="term" value="P:methylation"/>
    <property type="evidence" value="ECO:0007669"/>
    <property type="project" value="UniProtKB-KW"/>
</dbReference>
<dbReference type="RefSeq" id="WP_205256943.1">
    <property type="nucleotide sequence ID" value="NZ_BAAAPV010000004.1"/>
</dbReference>
<dbReference type="Proteomes" id="UP000663801">
    <property type="component" value="Unassembled WGS sequence"/>
</dbReference>
<keyword evidence="2" id="KW-0489">Methyltransferase</keyword>
<dbReference type="PANTHER" id="PTHR43591:SF24">
    <property type="entry name" value="2-METHOXY-6-POLYPRENYL-1,4-BENZOQUINOL METHYLASE, MITOCHONDRIAL"/>
    <property type="match status" value="1"/>
</dbReference>
<dbReference type="InterPro" id="IPR029063">
    <property type="entry name" value="SAM-dependent_MTases_sf"/>
</dbReference>
<dbReference type="CDD" id="cd02440">
    <property type="entry name" value="AdoMet_MTases"/>
    <property type="match status" value="1"/>
</dbReference>
<feature type="domain" description="Methyltransferase" evidence="1">
    <location>
        <begin position="36"/>
        <end position="144"/>
    </location>
</feature>
<evidence type="ECO:0000313" key="2">
    <source>
        <dbReference type="EMBL" id="MBM9476848.1"/>
    </source>
</evidence>
<keyword evidence="3" id="KW-1185">Reference proteome</keyword>
<dbReference type="Pfam" id="PF13847">
    <property type="entry name" value="Methyltransf_31"/>
    <property type="match status" value="1"/>
</dbReference>
<organism evidence="2 3">
    <name type="scientific">Nakamurella flavida</name>
    <dbReference type="NCBI Taxonomy" id="363630"/>
    <lineage>
        <taxon>Bacteria</taxon>
        <taxon>Bacillati</taxon>
        <taxon>Actinomycetota</taxon>
        <taxon>Actinomycetes</taxon>
        <taxon>Nakamurellales</taxon>
        <taxon>Nakamurellaceae</taxon>
        <taxon>Nakamurella</taxon>
    </lineage>
</organism>
<dbReference type="SUPFAM" id="SSF53335">
    <property type="entry name" value="S-adenosyl-L-methionine-dependent methyltransferases"/>
    <property type="match status" value="1"/>
</dbReference>
<protein>
    <submittedName>
        <fullName evidence="2">Class I SAM-dependent methyltransferase</fullName>
    </submittedName>
</protein>
<dbReference type="EMBL" id="JAERWL010000008">
    <property type="protein sequence ID" value="MBM9476848.1"/>
    <property type="molecule type" value="Genomic_DNA"/>
</dbReference>
<name>A0A939C0L5_9ACTN</name>
<dbReference type="InterPro" id="IPR025714">
    <property type="entry name" value="Methyltranfer_dom"/>
</dbReference>
<dbReference type="AlphaFoldDB" id="A0A939C0L5"/>
<reference evidence="2" key="1">
    <citation type="submission" date="2021-01" db="EMBL/GenBank/DDBJ databases">
        <title>KCTC 19127 draft genome.</title>
        <authorList>
            <person name="An D."/>
        </authorList>
    </citation>
    <scope>NUCLEOTIDE SEQUENCE</scope>
    <source>
        <strain evidence="2">KCTC 19127</strain>
    </source>
</reference>
<accession>A0A939C0L5</accession>
<dbReference type="GO" id="GO:0008757">
    <property type="term" value="F:S-adenosylmethionine-dependent methyltransferase activity"/>
    <property type="evidence" value="ECO:0007669"/>
    <property type="project" value="InterPro"/>
</dbReference>
<proteinExistence type="predicted"/>
<evidence type="ECO:0000259" key="1">
    <source>
        <dbReference type="Pfam" id="PF13847"/>
    </source>
</evidence>
<evidence type="ECO:0000313" key="3">
    <source>
        <dbReference type="Proteomes" id="UP000663801"/>
    </source>
</evidence>
<keyword evidence="2" id="KW-0808">Transferase</keyword>